<dbReference type="SUPFAM" id="SSF57802">
    <property type="entry name" value="Rubredoxin-like"/>
    <property type="match status" value="1"/>
</dbReference>
<dbReference type="InterPro" id="IPR018527">
    <property type="entry name" value="Rubredoxin_Fe_BS"/>
</dbReference>
<evidence type="ECO:0000313" key="12">
    <source>
        <dbReference type="Proteomes" id="UP000824988"/>
    </source>
</evidence>
<evidence type="ECO:0000256" key="7">
    <source>
        <dbReference type="ARBA" id="ARBA00023004"/>
    </source>
</evidence>
<dbReference type="PROSITE" id="PS50903">
    <property type="entry name" value="RUBREDOXIN_LIKE"/>
    <property type="match status" value="1"/>
</dbReference>
<feature type="binding site" evidence="9">
    <location>
        <position position="45"/>
    </location>
    <ligand>
        <name>Fe cation</name>
        <dbReference type="ChEBI" id="CHEBI:24875"/>
    </ligand>
</feature>
<dbReference type="RefSeq" id="WP_054773687.1">
    <property type="nucleotide sequence ID" value="NZ_AP019782.1"/>
</dbReference>
<keyword evidence="5 8" id="KW-0479">Metal-binding</keyword>
<comment type="cofactor">
    <cofactor evidence="8 9">
        <name>Fe(3+)</name>
        <dbReference type="ChEBI" id="CHEBI:29034"/>
    </cofactor>
    <text evidence="8 9">Binds 1 Fe(3+) ion per subunit.</text>
</comment>
<dbReference type="CDD" id="cd00730">
    <property type="entry name" value="rubredoxin"/>
    <property type="match status" value="1"/>
</dbReference>
<keyword evidence="4 8" id="KW-0813">Transport</keyword>
<keyword evidence="12" id="KW-1185">Reference proteome</keyword>
<feature type="binding site" evidence="9">
    <location>
        <position position="42"/>
    </location>
    <ligand>
        <name>Fe cation</name>
        <dbReference type="ChEBI" id="CHEBI:24875"/>
    </ligand>
</feature>
<evidence type="ECO:0000256" key="3">
    <source>
        <dbReference type="ARBA" id="ARBA00005337"/>
    </source>
</evidence>
<dbReference type="Pfam" id="PF00301">
    <property type="entry name" value="Rubredoxin"/>
    <property type="match status" value="1"/>
</dbReference>
<feature type="binding site" evidence="9">
    <location>
        <position position="12"/>
    </location>
    <ligand>
        <name>Fe cation</name>
        <dbReference type="ChEBI" id="CHEBI:24875"/>
    </ligand>
</feature>
<feature type="binding site" evidence="9">
    <location>
        <position position="9"/>
    </location>
    <ligand>
        <name>Fe cation</name>
        <dbReference type="ChEBI" id="CHEBI:24875"/>
    </ligand>
</feature>
<reference evidence="11" key="1">
    <citation type="submission" date="2019-06" db="EMBL/GenBank/DDBJ databases">
        <title>Complete genome sequence of Methylogaea oryzae strain JCM16910.</title>
        <authorList>
            <person name="Asakawa S."/>
        </authorList>
    </citation>
    <scope>NUCLEOTIDE SEQUENCE</scope>
    <source>
        <strain evidence="11">E10</strain>
    </source>
</reference>
<feature type="domain" description="Rubredoxin-like" evidence="10">
    <location>
        <begin position="4"/>
        <end position="55"/>
    </location>
</feature>
<comment type="pathway">
    <text evidence="2">Hydrocarbon metabolism; alkane degradation.</text>
</comment>
<accession>A0A8D5AL03</accession>
<gene>
    <name evidence="11" type="ORF">MoryE10_29350</name>
</gene>
<keyword evidence="7 8" id="KW-0408">Iron</keyword>
<dbReference type="InterPro" id="IPR024922">
    <property type="entry name" value="Rubredoxin"/>
</dbReference>
<dbReference type="PIRSF" id="PIRSF000071">
    <property type="entry name" value="Rubredoxin"/>
    <property type="match status" value="1"/>
</dbReference>
<evidence type="ECO:0000259" key="10">
    <source>
        <dbReference type="PROSITE" id="PS50903"/>
    </source>
</evidence>
<dbReference type="EMBL" id="AP019782">
    <property type="protein sequence ID" value="BBL72329.1"/>
    <property type="molecule type" value="Genomic_DNA"/>
</dbReference>
<dbReference type="PANTHER" id="PTHR47627:SF1">
    <property type="entry name" value="RUBREDOXIN-1-RELATED"/>
    <property type="match status" value="1"/>
</dbReference>
<evidence type="ECO:0000256" key="4">
    <source>
        <dbReference type="ARBA" id="ARBA00022448"/>
    </source>
</evidence>
<name>A0A8D5AL03_9GAMM</name>
<evidence type="ECO:0000313" key="11">
    <source>
        <dbReference type="EMBL" id="BBL72329.1"/>
    </source>
</evidence>
<dbReference type="GO" id="GO:0005506">
    <property type="term" value="F:iron ion binding"/>
    <property type="evidence" value="ECO:0007669"/>
    <property type="project" value="InterPro"/>
</dbReference>
<dbReference type="KEGG" id="moz:MoryE10_29350"/>
<dbReference type="AlphaFoldDB" id="A0A8D5AL03"/>
<comment type="function">
    <text evidence="1">Involved in the hydrocarbon hydroxylating system, which transfers electrons from NADH to rubredoxin reductase and then through rubredoxin to alkane 1 monooxygenase.</text>
</comment>
<dbReference type="FunFam" id="2.20.28.10:FF:000001">
    <property type="entry name" value="Rubredoxin"/>
    <property type="match status" value="1"/>
</dbReference>
<organism evidence="11 12">
    <name type="scientific">Methylogaea oryzae</name>
    <dbReference type="NCBI Taxonomy" id="1295382"/>
    <lineage>
        <taxon>Bacteria</taxon>
        <taxon>Pseudomonadati</taxon>
        <taxon>Pseudomonadota</taxon>
        <taxon>Gammaproteobacteria</taxon>
        <taxon>Methylococcales</taxon>
        <taxon>Methylococcaceae</taxon>
        <taxon>Methylogaea</taxon>
    </lineage>
</organism>
<evidence type="ECO:0000256" key="5">
    <source>
        <dbReference type="ARBA" id="ARBA00022723"/>
    </source>
</evidence>
<dbReference type="PROSITE" id="PS00202">
    <property type="entry name" value="RUBREDOXIN"/>
    <property type="match status" value="1"/>
</dbReference>
<keyword evidence="6 8" id="KW-0249">Electron transport</keyword>
<protein>
    <recommendedName>
        <fullName evidence="8">Rubredoxin</fullName>
    </recommendedName>
</protein>
<dbReference type="Gene3D" id="2.20.28.10">
    <property type="match status" value="1"/>
</dbReference>
<dbReference type="InterPro" id="IPR024935">
    <property type="entry name" value="Rubredoxin_dom"/>
</dbReference>
<dbReference type="PRINTS" id="PR00163">
    <property type="entry name" value="RUBREDOXIN"/>
</dbReference>
<evidence type="ECO:0000256" key="6">
    <source>
        <dbReference type="ARBA" id="ARBA00022982"/>
    </source>
</evidence>
<dbReference type="GO" id="GO:0009055">
    <property type="term" value="F:electron transfer activity"/>
    <property type="evidence" value="ECO:0007669"/>
    <property type="project" value="InterPro"/>
</dbReference>
<dbReference type="Proteomes" id="UP000824988">
    <property type="component" value="Chromosome"/>
</dbReference>
<evidence type="ECO:0000256" key="2">
    <source>
        <dbReference type="ARBA" id="ARBA00004933"/>
    </source>
</evidence>
<comment type="similarity">
    <text evidence="3 8">Belongs to the rubredoxin family.</text>
</comment>
<dbReference type="GO" id="GO:0043448">
    <property type="term" value="P:alkane catabolic process"/>
    <property type="evidence" value="ECO:0007669"/>
    <property type="project" value="TreeGrafter"/>
</dbReference>
<dbReference type="InterPro" id="IPR024934">
    <property type="entry name" value="Rubredoxin-like_dom"/>
</dbReference>
<dbReference type="PANTHER" id="PTHR47627">
    <property type="entry name" value="RUBREDOXIN"/>
    <property type="match status" value="1"/>
</dbReference>
<evidence type="ECO:0000256" key="8">
    <source>
        <dbReference type="PIRNR" id="PIRNR000071"/>
    </source>
</evidence>
<proteinExistence type="inferred from homology"/>
<evidence type="ECO:0000256" key="1">
    <source>
        <dbReference type="ARBA" id="ARBA00002792"/>
    </source>
</evidence>
<sequence>MSDYKKYHCQECEHLYDEEKGDPDSGIAPGTRWADIPDDWVCPVCGAPKSFFKPVDW</sequence>
<dbReference type="InterPro" id="IPR050526">
    <property type="entry name" value="Rubredoxin_ET"/>
</dbReference>
<evidence type="ECO:0000256" key="9">
    <source>
        <dbReference type="PIRSR" id="PIRSR000071-1"/>
    </source>
</evidence>